<feature type="transmembrane region" description="Helical" evidence="9">
    <location>
        <begin position="463"/>
        <end position="483"/>
    </location>
</feature>
<dbReference type="NCBIfam" id="TIGR00813">
    <property type="entry name" value="sss"/>
    <property type="match status" value="1"/>
</dbReference>
<accession>B8GCZ3</accession>
<keyword evidence="12" id="KW-1185">Reference proteome</keyword>
<dbReference type="HOGENOM" id="CLU_018808_8_2_0"/>
<keyword evidence="6 9" id="KW-1133">Transmembrane helix</keyword>
<dbReference type="NCBIfam" id="TIGR03647">
    <property type="entry name" value="Na_symport_sm"/>
    <property type="match status" value="1"/>
</dbReference>
<feature type="transmembrane region" description="Helical" evidence="9">
    <location>
        <begin position="657"/>
        <end position="679"/>
    </location>
</feature>
<dbReference type="eggNOG" id="COG4147">
    <property type="taxonomic scope" value="Bacteria"/>
</dbReference>
<dbReference type="InterPro" id="IPR018212">
    <property type="entry name" value="Na/solute_symporter_CS"/>
</dbReference>
<proteinExistence type="inferred from homology"/>
<dbReference type="Pfam" id="PF00474">
    <property type="entry name" value="SSF"/>
    <property type="match status" value="2"/>
</dbReference>
<sequence>MNTSFWLGLFQLFLVVGGALAVSLFIIDRLFPPMRQVQGNVPPTLPSAPPASRPTTVVPPSQRWPAAPPWLAHYWRENLQLVSPLLVIWLLSFVLPVVLAAPLNQISVLTGFPLGYYMGAQGSLICFIVLTIVYNWRMRLLDRRYGLDAPTTPEDQTIRRRYLTRYIIFAIGLLLLIALFSVLETFLNIPAALIDWSFLALAIGLYAIIGIRSRANTLDAYYVADRKIPGMLNGLATGSDWMSAASFISMAGALYLLGFEGLAYITGWTGGYVLLALLLAPYIRKFGQYTLIDFISARYPGVGARVIAAILIIIICFTYVTAQVTGIGIIMSRFLGLNYMVGVIVGLAAVLLCSYLGGMQAITWTQGVQGIILVVAYLVPVTWLSQKLTGVALPQVMYGEALRNITRLEEAQSLSSYITPFNDWSIWNYLALTLCLMLGTAGMPHILVRFYTVPTVRDSRSSVAWALGWICVLYLTAPAYAAFSRWEILSLVVGQPITNLPDWANRWATTGLLAIADHPDMGGNGDGVLQYNELKIDQDLVVLATPEIAELPATVVALVAAGGIAAALSTADGLLMVIASAVTHDIYHRALNPRAGSRERLLLGRLAILVIAILAALTALQRLTIIVQLVAWAFSFAAATIFPVLVLGIFWRRANSYGAIAGMIGGFLVTAVYMMISYINPDWTILGISSSAAGIFGLPVNFLVTWLVSRYTPPPSPEVRALVDYVRYP</sequence>
<evidence type="ECO:0000313" key="11">
    <source>
        <dbReference type="EMBL" id="ACL23193.1"/>
    </source>
</evidence>
<dbReference type="GO" id="GO:0005886">
    <property type="term" value="C:plasma membrane"/>
    <property type="evidence" value="ECO:0007669"/>
    <property type="project" value="TreeGrafter"/>
</dbReference>
<dbReference type="InterPro" id="IPR038377">
    <property type="entry name" value="Na/Glc_symporter_sf"/>
</dbReference>
<feature type="domain" description="Sodium symporter small subunit" evidence="10">
    <location>
        <begin position="73"/>
        <end position="147"/>
    </location>
</feature>
<dbReference type="InterPro" id="IPR050277">
    <property type="entry name" value="Sodium:Solute_Symporter"/>
</dbReference>
<feature type="transmembrane region" description="Helical" evidence="9">
    <location>
        <begin position="426"/>
        <end position="451"/>
    </location>
</feature>
<evidence type="ECO:0000256" key="2">
    <source>
        <dbReference type="ARBA" id="ARBA00006434"/>
    </source>
</evidence>
<dbReference type="InterPro" id="IPR001734">
    <property type="entry name" value="Na/solute_symporter"/>
</dbReference>
<keyword evidence="5 9" id="KW-0812">Transmembrane</keyword>
<comment type="subcellular location">
    <subcellularLocation>
        <location evidence="1">Membrane</location>
        <topology evidence="1">Multi-pass membrane protein</topology>
    </subcellularLocation>
</comment>
<feature type="transmembrane region" description="Helical" evidence="9">
    <location>
        <begin position="626"/>
        <end position="650"/>
    </location>
</feature>
<dbReference type="KEGG" id="cag:Cagg_0245"/>
<evidence type="ECO:0000259" key="10">
    <source>
        <dbReference type="Pfam" id="PF13937"/>
    </source>
</evidence>
<dbReference type="PROSITE" id="PS00457">
    <property type="entry name" value="NA_SOLUT_SYMP_2"/>
    <property type="match status" value="1"/>
</dbReference>
<dbReference type="GO" id="GO:0046942">
    <property type="term" value="P:carboxylic acid transport"/>
    <property type="evidence" value="ECO:0007669"/>
    <property type="project" value="UniProtKB-ARBA"/>
</dbReference>
<reference evidence="11" key="1">
    <citation type="submission" date="2008-12" db="EMBL/GenBank/DDBJ databases">
        <title>Complete sequence of Chloroflexus aggregans DSM 9485.</title>
        <authorList>
            <consortium name="US DOE Joint Genome Institute"/>
            <person name="Lucas S."/>
            <person name="Copeland A."/>
            <person name="Lapidus A."/>
            <person name="Glavina del Rio T."/>
            <person name="Dalin E."/>
            <person name="Tice H."/>
            <person name="Pitluck S."/>
            <person name="Foster B."/>
            <person name="Larimer F."/>
            <person name="Land M."/>
            <person name="Hauser L."/>
            <person name="Kyrpides N."/>
            <person name="Mikhailova N."/>
            <person name="Bryant D."/>
            <person name="Richardson P."/>
        </authorList>
    </citation>
    <scope>NUCLEOTIDE SEQUENCE</scope>
    <source>
        <strain evidence="11">DSM 9485</strain>
    </source>
</reference>
<feature type="transmembrane region" description="Helical" evidence="9">
    <location>
        <begin position="685"/>
        <end position="708"/>
    </location>
</feature>
<keyword evidence="3" id="KW-0813">Transport</keyword>
<dbReference type="Pfam" id="PF13937">
    <property type="entry name" value="DUF4212"/>
    <property type="match status" value="1"/>
</dbReference>
<feature type="transmembrane region" description="Helical" evidence="9">
    <location>
        <begin position="337"/>
        <end position="356"/>
    </location>
</feature>
<dbReference type="InterPro" id="IPR019886">
    <property type="entry name" value="Na_symporter_ssu"/>
</dbReference>
<keyword evidence="7 9" id="KW-0472">Membrane</keyword>
<feature type="transmembrane region" description="Helical" evidence="9">
    <location>
        <begin position="555"/>
        <end position="582"/>
    </location>
</feature>
<dbReference type="EMBL" id="CP001337">
    <property type="protein sequence ID" value="ACL23193.1"/>
    <property type="molecule type" value="Genomic_DNA"/>
</dbReference>
<dbReference type="GO" id="GO:0022857">
    <property type="term" value="F:transmembrane transporter activity"/>
    <property type="evidence" value="ECO:0007669"/>
    <property type="project" value="InterPro"/>
</dbReference>
<gene>
    <name evidence="11" type="ordered locus">Cagg_0245</name>
</gene>
<evidence type="ECO:0000256" key="8">
    <source>
        <dbReference type="RuleBase" id="RU362091"/>
    </source>
</evidence>
<evidence type="ECO:0000256" key="5">
    <source>
        <dbReference type="ARBA" id="ARBA00022692"/>
    </source>
</evidence>
<dbReference type="PANTHER" id="PTHR48086">
    <property type="entry name" value="SODIUM/PROLINE SYMPORTER-RELATED"/>
    <property type="match status" value="1"/>
</dbReference>
<evidence type="ECO:0000256" key="1">
    <source>
        <dbReference type="ARBA" id="ARBA00004141"/>
    </source>
</evidence>
<feature type="transmembrane region" description="Helical" evidence="9">
    <location>
        <begin position="115"/>
        <end position="136"/>
    </location>
</feature>
<dbReference type="CDD" id="cd11480">
    <property type="entry name" value="SLC5sbd_u4"/>
    <property type="match status" value="1"/>
</dbReference>
<dbReference type="AlphaFoldDB" id="B8GCZ3"/>
<dbReference type="Gene3D" id="1.20.1730.10">
    <property type="entry name" value="Sodium/glucose cotransporter"/>
    <property type="match status" value="1"/>
</dbReference>
<evidence type="ECO:0000313" key="12">
    <source>
        <dbReference type="Proteomes" id="UP000002508"/>
    </source>
</evidence>
<feature type="transmembrane region" description="Helical" evidence="9">
    <location>
        <begin position="602"/>
        <end position="620"/>
    </location>
</feature>
<feature type="transmembrane region" description="Helical" evidence="9">
    <location>
        <begin position="166"/>
        <end position="183"/>
    </location>
</feature>
<comment type="similarity">
    <text evidence="2 8">Belongs to the sodium:solute symporter (SSF) (TC 2.A.21) family.</text>
</comment>
<dbReference type="InterPro" id="IPR019899">
    <property type="entry name" value="Na/solute_symporter_VC_2705"/>
</dbReference>
<dbReference type="NCBIfam" id="TIGR03648">
    <property type="entry name" value="Na_symport_lg"/>
    <property type="match status" value="1"/>
</dbReference>
<name>B8GCZ3_CHLAD</name>
<feature type="transmembrane region" description="Helical" evidence="9">
    <location>
        <begin position="6"/>
        <end position="27"/>
    </location>
</feature>
<evidence type="ECO:0000256" key="4">
    <source>
        <dbReference type="ARBA" id="ARBA00022475"/>
    </source>
</evidence>
<evidence type="ECO:0000256" key="9">
    <source>
        <dbReference type="SAM" id="Phobius"/>
    </source>
</evidence>
<feature type="transmembrane region" description="Helical" evidence="9">
    <location>
        <begin position="368"/>
        <end position="385"/>
    </location>
</feature>
<dbReference type="RefSeq" id="WP_012615559.1">
    <property type="nucleotide sequence ID" value="NC_011831.1"/>
</dbReference>
<organism evidence="11 12">
    <name type="scientific">Chloroflexus aggregans (strain MD-66 / DSM 9485)</name>
    <dbReference type="NCBI Taxonomy" id="326427"/>
    <lineage>
        <taxon>Bacteria</taxon>
        <taxon>Bacillati</taxon>
        <taxon>Chloroflexota</taxon>
        <taxon>Chloroflexia</taxon>
        <taxon>Chloroflexales</taxon>
        <taxon>Chloroflexineae</taxon>
        <taxon>Chloroflexaceae</taxon>
        <taxon>Chloroflexus</taxon>
    </lineage>
</organism>
<feature type="transmembrane region" description="Helical" evidence="9">
    <location>
        <begin position="81"/>
        <end position="103"/>
    </location>
</feature>
<dbReference type="eggNOG" id="COG4327">
    <property type="taxonomic scope" value="Bacteria"/>
</dbReference>
<feature type="transmembrane region" description="Helical" evidence="9">
    <location>
        <begin position="262"/>
        <end position="283"/>
    </location>
</feature>
<evidence type="ECO:0000256" key="7">
    <source>
        <dbReference type="ARBA" id="ARBA00023136"/>
    </source>
</evidence>
<feature type="transmembrane region" description="Helical" evidence="9">
    <location>
        <begin position="232"/>
        <end position="256"/>
    </location>
</feature>
<keyword evidence="4" id="KW-1003">Cell membrane</keyword>
<dbReference type="STRING" id="326427.Cagg_0245"/>
<dbReference type="PROSITE" id="PS50283">
    <property type="entry name" value="NA_SOLUT_SYMP_3"/>
    <property type="match status" value="1"/>
</dbReference>
<feature type="transmembrane region" description="Helical" evidence="9">
    <location>
        <begin position="304"/>
        <end position="331"/>
    </location>
</feature>
<evidence type="ECO:0000256" key="3">
    <source>
        <dbReference type="ARBA" id="ARBA00022448"/>
    </source>
</evidence>
<dbReference type="Proteomes" id="UP000002508">
    <property type="component" value="Chromosome"/>
</dbReference>
<dbReference type="PANTHER" id="PTHR48086:SF5">
    <property type="entry name" value="NA(+):SOLUTE SYMPORTER (SSF FAMILY)"/>
    <property type="match status" value="1"/>
</dbReference>
<protein>
    <submittedName>
        <fullName evidence="11">SSS sodium solute transporter superfamily</fullName>
    </submittedName>
</protein>
<feature type="transmembrane region" description="Helical" evidence="9">
    <location>
        <begin position="189"/>
        <end position="211"/>
    </location>
</feature>
<evidence type="ECO:0000256" key="6">
    <source>
        <dbReference type="ARBA" id="ARBA00022989"/>
    </source>
</evidence>
<dbReference type="OrthoDB" id="9814523at2"/>